<evidence type="ECO:0000313" key="9">
    <source>
        <dbReference type="Proteomes" id="UP001056012"/>
    </source>
</evidence>
<dbReference type="Proteomes" id="UP001056012">
    <property type="component" value="Chromosome 5"/>
</dbReference>
<feature type="region of interest" description="Disordered" evidence="6">
    <location>
        <begin position="1"/>
        <end position="67"/>
    </location>
</feature>
<evidence type="ECO:0000256" key="2">
    <source>
        <dbReference type="ARBA" id="ARBA00009265"/>
    </source>
</evidence>
<evidence type="ECO:0000256" key="4">
    <source>
        <dbReference type="ARBA" id="ARBA00023242"/>
    </source>
</evidence>
<proteinExistence type="inferred from homology"/>
<dbReference type="InterPro" id="IPR013633">
    <property type="entry name" value="NRDE-2"/>
</dbReference>
<dbReference type="GO" id="GO:0071013">
    <property type="term" value="C:catalytic step 2 spliceosome"/>
    <property type="evidence" value="ECO:0007669"/>
    <property type="project" value="TreeGrafter"/>
</dbReference>
<dbReference type="InterPro" id="IPR002110">
    <property type="entry name" value="Ankyrin_rpt"/>
</dbReference>
<feature type="repeat" description="ANK" evidence="5">
    <location>
        <begin position="1948"/>
        <end position="1984"/>
    </location>
</feature>
<evidence type="ECO:0000256" key="6">
    <source>
        <dbReference type="SAM" id="MobiDB-lite"/>
    </source>
</evidence>
<feature type="compositionally biased region" description="Acidic residues" evidence="6">
    <location>
        <begin position="173"/>
        <end position="184"/>
    </location>
</feature>
<keyword evidence="3" id="KW-0677">Repeat</keyword>
<dbReference type="GO" id="GO:1902369">
    <property type="term" value="P:negative regulation of RNA catabolic process"/>
    <property type="evidence" value="ECO:0007669"/>
    <property type="project" value="TreeGrafter"/>
</dbReference>
<gene>
    <name evidence="8" type="ORF">yc1106_07559</name>
</gene>
<evidence type="ECO:0000256" key="1">
    <source>
        <dbReference type="ARBA" id="ARBA00004123"/>
    </source>
</evidence>
<feature type="region of interest" description="Disordered" evidence="6">
    <location>
        <begin position="154"/>
        <end position="210"/>
    </location>
</feature>
<accession>A0A9Q8ZEJ7</accession>
<dbReference type="Gene3D" id="1.25.40.20">
    <property type="entry name" value="Ankyrin repeat-containing domain"/>
    <property type="match status" value="1"/>
</dbReference>
<dbReference type="SUPFAM" id="SSF48403">
    <property type="entry name" value="Ankyrin repeat"/>
    <property type="match status" value="1"/>
</dbReference>
<dbReference type="SMART" id="SM00248">
    <property type="entry name" value="ANK"/>
    <property type="match status" value="8"/>
</dbReference>
<dbReference type="Pfam" id="PF08424">
    <property type="entry name" value="NRDE-2"/>
    <property type="match status" value="1"/>
</dbReference>
<keyword evidence="9" id="KW-1185">Reference proteome</keyword>
<evidence type="ECO:0000259" key="7">
    <source>
        <dbReference type="Pfam" id="PF24883"/>
    </source>
</evidence>
<organism evidence="8 9">
    <name type="scientific">Curvularia clavata</name>
    <dbReference type="NCBI Taxonomy" id="95742"/>
    <lineage>
        <taxon>Eukaryota</taxon>
        <taxon>Fungi</taxon>
        <taxon>Dikarya</taxon>
        <taxon>Ascomycota</taxon>
        <taxon>Pezizomycotina</taxon>
        <taxon>Dothideomycetes</taxon>
        <taxon>Pleosporomycetidae</taxon>
        <taxon>Pleosporales</taxon>
        <taxon>Pleosporineae</taxon>
        <taxon>Pleosporaceae</taxon>
        <taxon>Curvularia</taxon>
    </lineage>
</organism>
<keyword evidence="4" id="KW-0539">Nucleus</keyword>
<dbReference type="InterPro" id="IPR011990">
    <property type="entry name" value="TPR-like_helical_dom_sf"/>
</dbReference>
<comment type="similarity">
    <text evidence="2">Belongs to the NRDE2 family.</text>
</comment>
<dbReference type="GO" id="GO:0031048">
    <property type="term" value="P:regulatory ncRNA-mediated heterochromatin formation"/>
    <property type="evidence" value="ECO:0007669"/>
    <property type="project" value="TreeGrafter"/>
</dbReference>
<dbReference type="InterPro" id="IPR036770">
    <property type="entry name" value="Ankyrin_rpt-contain_sf"/>
</dbReference>
<feature type="compositionally biased region" description="Basic and acidic residues" evidence="6">
    <location>
        <begin position="22"/>
        <end position="40"/>
    </location>
</feature>
<feature type="domain" description="Nephrocystin 3-like N-terminal" evidence="7">
    <location>
        <begin position="1245"/>
        <end position="1349"/>
    </location>
</feature>
<dbReference type="PROSITE" id="PS50088">
    <property type="entry name" value="ANK_REPEAT"/>
    <property type="match status" value="3"/>
</dbReference>
<feature type="repeat" description="ANK" evidence="5">
    <location>
        <begin position="1873"/>
        <end position="1906"/>
    </location>
</feature>
<dbReference type="Gene3D" id="1.25.40.10">
    <property type="entry name" value="Tetratricopeptide repeat domain"/>
    <property type="match status" value="1"/>
</dbReference>
<name>A0A9Q8ZEJ7_CURCL</name>
<evidence type="ECO:0000256" key="3">
    <source>
        <dbReference type="ARBA" id="ARBA00022737"/>
    </source>
</evidence>
<dbReference type="PANTHER" id="PTHR13471:SF0">
    <property type="entry name" value="NUCLEAR EXOSOME REGULATOR NRDE2"/>
    <property type="match status" value="1"/>
</dbReference>
<feature type="repeat" description="ANK" evidence="5">
    <location>
        <begin position="1756"/>
        <end position="1788"/>
    </location>
</feature>
<dbReference type="Pfam" id="PF24883">
    <property type="entry name" value="NPHP3_N"/>
    <property type="match status" value="1"/>
</dbReference>
<dbReference type="InterPro" id="IPR056884">
    <property type="entry name" value="NPHP3-like_N"/>
</dbReference>
<feature type="compositionally biased region" description="Basic and acidic residues" evidence="6">
    <location>
        <begin position="186"/>
        <end position="198"/>
    </location>
</feature>
<dbReference type="VEuPathDB" id="FungiDB:yc1106_07559"/>
<dbReference type="OrthoDB" id="297219at2759"/>
<dbReference type="EMBL" id="CP089278">
    <property type="protein sequence ID" value="USP80285.1"/>
    <property type="molecule type" value="Genomic_DNA"/>
</dbReference>
<dbReference type="Pfam" id="PF12796">
    <property type="entry name" value="Ank_2"/>
    <property type="match status" value="2"/>
</dbReference>
<protein>
    <recommendedName>
        <fullName evidence="7">Nephrocystin 3-like N-terminal domain-containing protein</fullName>
    </recommendedName>
</protein>
<dbReference type="SUPFAM" id="SSF48452">
    <property type="entry name" value="TPR-like"/>
    <property type="match status" value="1"/>
</dbReference>
<evidence type="ECO:0000256" key="5">
    <source>
        <dbReference type="PROSITE-ProRule" id="PRU00023"/>
    </source>
</evidence>
<keyword evidence="5" id="KW-0040">ANK repeat</keyword>
<reference evidence="8" key="1">
    <citation type="submission" date="2021-12" db="EMBL/GenBank/DDBJ databases">
        <title>Curvularia clavata genome.</title>
        <authorList>
            <person name="Cao Y."/>
        </authorList>
    </citation>
    <scope>NUCLEOTIDE SEQUENCE</scope>
    <source>
        <strain evidence="8">Yc1106</strain>
    </source>
</reference>
<comment type="subcellular location">
    <subcellularLocation>
        <location evidence="1">Nucleus</location>
    </subcellularLocation>
</comment>
<dbReference type="PANTHER" id="PTHR13471">
    <property type="entry name" value="TETRATRICOPEPTIDE-LIKE HELICAL"/>
    <property type="match status" value="1"/>
</dbReference>
<feature type="compositionally biased region" description="Acidic residues" evidence="6">
    <location>
        <begin position="200"/>
        <end position="210"/>
    </location>
</feature>
<dbReference type="PROSITE" id="PS50297">
    <property type="entry name" value="ANK_REP_REGION"/>
    <property type="match status" value="2"/>
</dbReference>
<sequence length="2266" mass="256523">MNTTNIPKFASFRPKPKAASEQPREPQQHGRAEQTSTEKRRHEKASPPPVQRIREKDASAASKPYFSDRRGDADVLRYGTLNRYDIPPYRRYGQGFILGLSLQQKIDRELTTDRKIYLSPATHKRKRRLLASKSANRSAERTLRLVQISGNAPDLDQDFVPLSANGKRKRSESDDEDNEDDATPEIDYRGIGEPKSAEPADPDTQFESDAEITINTETTRINSKLVRYTKDHPEDVSGWLALIAHQEAMLKLERPSSQLTASDNVHLADVRISMYGEALKKIGGDSKSQLILYKGLLKEAEKAWDGAKLASKWKDVLANHPDDINLWKMYLNFVQSRFTNFRYEDCRAVFFECFDSLRASTKEILPTDLLHILLRLTSMACQAGYQELSIAIWQALLESRIFRPEGAATVEIFEAFWDSEVPRIGELQAKGWKNHSSVEEPVPTQYSPLMEKSHSDPFFEDFQKREAEAMRRLILPGRTSDNVAEDDAFHTIFYDDLAPYMKRLSENVHPTLLVEAFLCFCGLPPLPTLGAHQRDWWSDPFLQCHWSPSPPNKGEPFKFAQMLERFSCCPLESFQMTTELLFDQNFATNDIGLDIDFIRRVLKLLAADTSSDEVFGEYLLAFELRHYPQEAFKTAKRLLKGRPSSLRLYNAYGLVEARLGNSDKADQVFRTVLSMQSGKSQIPSPQILGLLNSWAWEALHREDGKVALWRLVSPHGNIPASFAESQPDQDLVSNTRLKLEEISERALLGQDHVTAILSTSLSALLLYLANDYDAEHALELHSHLSIWFTSHNANNTPFAELHAQFMSRLLTYHIAHAPIVKPAFIRTALEPLISRFPDNTILLSLYAANEARFSIDDRVRAIMHNTTLQSQEERSVAGWAFAIHYETLRGETAGSTSHSIRALYKRATASSGEHCPALWKAYVQFELLQLQQLQESRRLGSKKPRRDGKKSKAEVRLDEATQRLKDTFYSGLRNLPWCKGYVLLAFTEAKHVFSDEEKWKLCRVMVEKEMRLYVELDDDGAWETAHMEGWVADSAMTYSALKTIMEFGFSPGDVVLAAQFLYKVGKALSDAHGAPKQVKEDTAFLDNLIDTLGSVLNAIDDGLVPDSVRKKIEAIQGPLLEKKDKMAEYMDLTRPGERNLKDIVTRPYKKIKYCQYFTEKVKELRETVAIPLDGLHVDLTLFSLGRLQTTREAVEKRLTRNQQTHEQGLLRSIKEWLRPISAIEDTYNTTVANLLSGTCEWLFKLNQDKRTVAYFFCDGTAQRDDVRGLMATLCWQLLNQFPEDAELLSQAYYKGGEPTETDMKDCLGQMCEKRDAVILLDGLDECTVDTRRRLCMLLTSLASLSNVIVLSRELEDIQKGLSRVPEPFGLARIRISEFDTTADLEKLIIEEAKQLGVSDEETRREIVRRLHAECHGMFQWATNMIAYLMDSDCMFDDDFLSKTEEMPTGLHDLYSKILNNIHQGKSKEMINNSLCVLNWVACSRRALSLSEIATMLRVNSGALRHGKAIIAEDAVLRQTISKYCGPLVRFSQQQNREVVILAHASVKEFLLGRAERESEAPVNQKEAEIETELARICFTYLSSDDIESPPFQLTETNEPRAALRSRFQDYLKRYPLMKYATLNLWNHAYSSVMPQILQTTIERFCSSEAWTIRWLQVFLRLRGDRGIWRSSNARSDIRVITKTCNKKLKRSPVVIRWLSHLRGPSHGRFSRWRRFVTSGDGNDFLPALHLAAFFDFNEYVKNELEKGAKPDEPNVDGQTPLHLSARGESMASARILLAHGADVNARGSAGTTPLSWAISNEDNMDIKGEGPFEMAWFLLKHDADPTLGPRSTGEAPAPITLACRIPQPNNPYVLELVEEMLKRGASKHIDGYPGRKPLLTSAVVAKSDQLIDLLLAYGANPNGGDSLRVKEHSKFNHPLIVALRQSPSQLIVKKLLEAGADPNAIGRDGRRALHLSASIMSPQVSTTLTELLIEKGADCNLRSNSGSLPLHDATRSRNLGAMKVLIAKHERSQLDTEDGLGRTPLMIAIEGSFREGTKPTQESPGQTDTTIASYKVVEKQAARFPRNKEDQYRVYTMLRGGSGRSRLPASVARKILDKAEYWIKSASERCEAKQYDQEEAKKQAPYLLGDPIQGAHSHPVREINIIIRSHDQGFSDYKNQHGTYGGSMTFFNVIVQRQDGSLRDIGKGGEGIIHNVHACFETREHFVILKHIPPERRQSWLGLVEPGDRIGVVPMALYRGWVNYVESVRIEVFSTFILEWESKGDA</sequence>
<evidence type="ECO:0000313" key="8">
    <source>
        <dbReference type="EMBL" id="USP80285.1"/>
    </source>
</evidence>